<feature type="transmembrane region" description="Helical" evidence="1">
    <location>
        <begin position="132"/>
        <end position="148"/>
    </location>
</feature>
<comment type="caution">
    <text evidence="2">The sequence shown here is derived from an EMBL/GenBank/DDBJ whole genome shotgun (WGS) entry which is preliminary data.</text>
</comment>
<keyword evidence="3" id="KW-1185">Reference proteome</keyword>
<dbReference type="PATRIC" id="fig|33935.3.peg.956"/>
<dbReference type="InterPro" id="IPR012507">
    <property type="entry name" value="YibE_F"/>
</dbReference>
<keyword evidence="1" id="KW-0472">Membrane</keyword>
<keyword evidence="1" id="KW-0812">Transmembrane</keyword>
<protein>
    <submittedName>
        <fullName evidence="2">YibE/F-like family protein</fullName>
    </submittedName>
</protein>
<reference evidence="2 3" key="1">
    <citation type="submission" date="2015-07" db="EMBL/GenBank/DDBJ databases">
        <title>Genome sequencing project for genomic taxonomy and phylogenomics of Bacillus-like bacteria.</title>
        <authorList>
            <person name="Liu B."/>
            <person name="Wang J."/>
            <person name="Zhu Y."/>
            <person name="Liu G."/>
            <person name="Chen Q."/>
            <person name="Chen Z."/>
            <person name="Che J."/>
            <person name="Ge C."/>
            <person name="Shi H."/>
            <person name="Pan Z."/>
            <person name="Liu X."/>
        </authorList>
    </citation>
    <scope>NUCLEOTIDE SEQUENCE [LARGE SCALE GENOMIC DNA]</scope>
    <source>
        <strain evidence="2 3">DSM 54</strain>
    </source>
</reference>
<sequence length="377" mass="41837">MIYLRFFKKATYKQGIFYFLLALCCIISIVVVHHNEQFYDRPIAEIIKAEVAESEPLTDMYENEDYLFTQKIIAVLKNGQAQGQRIHLTNEYSLSGAFDQQYHVGNKIFVAINEQTIQSDVTGTIIDVKRDQTIVIIAWIFIFALLIIGRRQGLFAIISLGINVLVLSFALDLYVKHGNISLLLISGACAILFTIISLLLISGLKTKTYAAIVSTLLGTIIALLISSLVMWLTGENDLRYEEMQFLTRPYRTIFMAGLFIGSLGAVMDVSITMASSIFALYEQDPSISIQALKASGQEIGKDIMGTITSILFFAYLCGSIPMVILYLKNSYTLGLTLSLNLSLELARALAGGIGVVLTIPISQYIALFFITRKKVEG</sequence>
<dbReference type="EMBL" id="LGCI01000005">
    <property type="protein sequence ID" value="KOY83683.1"/>
    <property type="molecule type" value="Genomic_DNA"/>
</dbReference>
<dbReference type="PANTHER" id="PTHR41771">
    <property type="entry name" value="MEMBRANE PROTEIN-RELATED"/>
    <property type="match status" value="1"/>
</dbReference>
<dbReference type="Pfam" id="PF07907">
    <property type="entry name" value="YibE_F"/>
    <property type="match status" value="1"/>
</dbReference>
<feature type="transmembrane region" description="Helical" evidence="1">
    <location>
        <begin position="180"/>
        <end position="201"/>
    </location>
</feature>
<keyword evidence="1" id="KW-1133">Transmembrane helix</keyword>
<feature type="transmembrane region" description="Helical" evidence="1">
    <location>
        <begin position="302"/>
        <end position="327"/>
    </location>
</feature>
<dbReference type="Proteomes" id="UP000037977">
    <property type="component" value="Unassembled WGS sequence"/>
</dbReference>
<dbReference type="STRING" id="33935.ADM90_07535"/>
<dbReference type="PANTHER" id="PTHR41771:SF1">
    <property type="entry name" value="MEMBRANE PROTEIN"/>
    <property type="match status" value="1"/>
</dbReference>
<feature type="transmembrane region" description="Helical" evidence="1">
    <location>
        <begin position="15"/>
        <end position="32"/>
    </location>
</feature>
<proteinExistence type="predicted"/>
<feature type="transmembrane region" description="Helical" evidence="1">
    <location>
        <begin position="253"/>
        <end position="281"/>
    </location>
</feature>
<evidence type="ECO:0000313" key="2">
    <source>
        <dbReference type="EMBL" id="KOY83683.1"/>
    </source>
</evidence>
<accession>A0A0M9DMJ5</accession>
<dbReference type="AlphaFoldDB" id="A0A0M9DMJ5"/>
<feature type="transmembrane region" description="Helical" evidence="1">
    <location>
        <begin position="155"/>
        <end position="174"/>
    </location>
</feature>
<gene>
    <name evidence="2" type="ORF">ADM90_07535</name>
</gene>
<evidence type="ECO:0000256" key="1">
    <source>
        <dbReference type="SAM" id="Phobius"/>
    </source>
</evidence>
<name>A0A0M9DMJ5_9BACI</name>
<feature type="transmembrane region" description="Helical" evidence="1">
    <location>
        <begin position="347"/>
        <end position="370"/>
    </location>
</feature>
<evidence type="ECO:0000313" key="3">
    <source>
        <dbReference type="Proteomes" id="UP000037977"/>
    </source>
</evidence>
<organism evidence="2 3">
    <name type="scientific">Lysinibacillus macroides</name>
    <dbReference type="NCBI Taxonomy" id="33935"/>
    <lineage>
        <taxon>Bacteria</taxon>
        <taxon>Bacillati</taxon>
        <taxon>Bacillota</taxon>
        <taxon>Bacilli</taxon>
        <taxon>Bacillales</taxon>
        <taxon>Bacillaceae</taxon>
        <taxon>Lysinibacillus</taxon>
    </lineage>
</organism>
<feature type="transmembrane region" description="Helical" evidence="1">
    <location>
        <begin position="208"/>
        <end position="233"/>
    </location>
</feature>
<dbReference type="RefSeq" id="WP_053994921.1">
    <property type="nucleotide sequence ID" value="NZ_CP065643.1"/>
</dbReference>